<keyword evidence="8" id="KW-1185">Reference proteome</keyword>
<evidence type="ECO:0000256" key="5">
    <source>
        <dbReference type="SAM" id="MobiDB-lite"/>
    </source>
</evidence>
<evidence type="ECO:0000259" key="6">
    <source>
        <dbReference type="PROSITE" id="PS50199"/>
    </source>
</evidence>
<feature type="region of interest" description="Disordered" evidence="5">
    <location>
        <begin position="369"/>
        <end position="481"/>
    </location>
</feature>
<evidence type="ECO:0000256" key="3">
    <source>
        <dbReference type="ARBA" id="ARBA00022833"/>
    </source>
</evidence>
<dbReference type="AlphaFoldDB" id="A0ABD0YYR2"/>
<reference evidence="7 8" key="1">
    <citation type="submission" date="2024-07" db="EMBL/GenBank/DDBJ databases">
        <title>Chromosome-level genome assembly of the water stick insect Ranatra chinensis (Heteroptera: Nepidae).</title>
        <authorList>
            <person name="Liu X."/>
        </authorList>
    </citation>
    <scope>NUCLEOTIDE SEQUENCE [LARGE SCALE GENOMIC DNA]</scope>
    <source>
        <strain evidence="7">Cailab_2021Rc</strain>
        <tissue evidence="7">Muscle</tissue>
    </source>
</reference>
<evidence type="ECO:0000256" key="4">
    <source>
        <dbReference type="PROSITE-ProRule" id="PRU00322"/>
    </source>
</evidence>
<dbReference type="PROSITE" id="PS50199">
    <property type="entry name" value="ZF_RANBP2_2"/>
    <property type="match status" value="1"/>
</dbReference>
<feature type="region of interest" description="Disordered" evidence="5">
    <location>
        <begin position="232"/>
        <end position="257"/>
    </location>
</feature>
<keyword evidence="2 4" id="KW-0863">Zinc-finger</keyword>
<feature type="compositionally biased region" description="Basic and acidic residues" evidence="5">
    <location>
        <begin position="111"/>
        <end position="133"/>
    </location>
</feature>
<protein>
    <recommendedName>
        <fullName evidence="6">RanBP2-type domain-containing protein</fullName>
    </recommendedName>
</protein>
<gene>
    <name evidence="7" type="ORF">AAG570_000993</name>
</gene>
<dbReference type="InterPro" id="IPR001876">
    <property type="entry name" value="Znf_RanBP2"/>
</dbReference>
<evidence type="ECO:0000313" key="8">
    <source>
        <dbReference type="Proteomes" id="UP001558652"/>
    </source>
</evidence>
<feature type="region of interest" description="Disordered" evidence="5">
    <location>
        <begin position="535"/>
        <end position="590"/>
    </location>
</feature>
<accession>A0ABD0YYR2</accession>
<feature type="compositionally biased region" description="Polar residues" evidence="5">
    <location>
        <begin position="845"/>
        <end position="864"/>
    </location>
</feature>
<proteinExistence type="predicted"/>
<feature type="domain" description="RanBP2-type" evidence="6">
    <location>
        <begin position="874"/>
        <end position="903"/>
    </location>
</feature>
<dbReference type="Proteomes" id="UP001558652">
    <property type="component" value="Unassembled WGS sequence"/>
</dbReference>
<evidence type="ECO:0000256" key="1">
    <source>
        <dbReference type="ARBA" id="ARBA00022723"/>
    </source>
</evidence>
<name>A0ABD0YYR2_9HEMI</name>
<evidence type="ECO:0000313" key="7">
    <source>
        <dbReference type="EMBL" id="KAL1124364.1"/>
    </source>
</evidence>
<keyword evidence="1" id="KW-0479">Metal-binding</keyword>
<feature type="compositionally biased region" description="Acidic residues" evidence="5">
    <location>
        <begin position="233"/>
        <end position="249"/>
    </location>
</feature>
<feature type="compositionally biased region" description="Basic and acidic residues" evidence="5">
    <location>
        <begin position="535"/>
        <end position="550"/>
    </location>
</feature>
<dbReference type="GO" id="GO:0008270">
    <property type="term" value="F:zinc ion binding"/>
    <property type="evidence" value="ECO:0007669"/>
    <property type="project" value="UniProtKB-KW"/>
</dbReference>
<dbReference type="PROSITE" id="PS01358">
    <property type="entry name" value="ZF_RANBP2_1"/>
    <property type="match status" value="1"/>
</dbReference>
<feature type="compositionally biased region" description="Basic residues" evidence="5">
    <location>
        <begin position="426"/>
        <end position="436"/>
    </location>
</feature>
<feature type="region of interest" description="Disordered" evidence="5">
    <location>
        <begin position="56"/>
        <end position="144"/>
    </location>
</feature>
<feature type="region of interest" description="Disordered" evidence="5">
    <location>
        <begin position="1220"/>
        <end position="1255"/>
    </location>
</feature>
<feature type="region of interest" description="Disordered" evidence="5">
    <location>
        <begin position="186"/>
        <end position="216"/>
    </location>
</feature>
<feature type="compositionally biased region" description="Basic and acidic residues" evidence="5">
    <location>
        <begin position="442"/>
        <end position="456"/>
    </location>
</feature>
<keyword evidence="3" id="KW-0862">Zinc</keyword>
<feature type="compositionally biased region" description="Polar residues" evidence="5">
    <location>
        <begin position="1220"/>
        <end position="1233"/>
    </location>
</feature>
<feature type="compositionally biased region" description="Low complexity" evidence="5">
    <location>
        <begin position="196"/>
        <end position="212"/>
    </location>
</feature>
<feature type="compositionally biased region" description="Basic and acidic residues" evidence="5">
    <location>
        <begin position="90"/>
        <end position="99"/>
    </location>
</feature>
<feature type="region of interest" description="Disordered" evidence="5">
    <location>
        <begin position="845"/>
        <end position="875"/>
    </location>
</feature>
<sequence length="1279" mass="141478">MADFSTKSCSMHLRISDDEIVQRRKMVLAALPPVWRKSTGDRLKNGVDAVQPIAPPVNGRISAKPRSEKKAVEWRPVPGSQTEFSVRSVPLKDDEDRSHKTPPPRTGRTAKSFDSRPLEGRSFRDGPLRRYLDPAKGVGPGGLRSIRVDHRESRTSYAFVVGGGGPSDDVVVTRRMDEFRREYGAYGDSEESVRLSKTGSSSRSVGSSQSGGSKKGSGGFFSFLRWFKREKSEEGEEEERAEEEEDAEDISAPNSPALGRAHSASICGSVDTLFSTATAASFAYVHPNYYRPFGNAGQAETRIAAGPETNTYRNRIRERDRARLIENNISLREKYNLYASGTLRRSVDHIHEIVFDERLDDLLKPIEHIPGSKSSTLSRKKRQAPPPPFKDNLPSSDLSLPATFATVSPDLKQHRRTVSESAKYKVNCHVKGKRKAPPPPDQKSEKCLKLDRKSVERNNSSLKKKRPAPPPPTVAHHKPTSSIVEIVNEAALEILNDVEKNDSISKQDSKEETVSNASTVDVDISEVSTDTLRLEKGVLKPNNKMEHAVSDPKVAPTSPVSPRPWYKRGAVSKEQPSGSGGKKKDKDRKIDDWMLESGFPRRTSLLNTDGSKFNIFSKIDRPEEKRKSQISILTNISELDREAAEIVQKGKAREQALLASHDAKYYSNNEDATTNGVVIEEVTALNEDVEIPKKSSTRELISLFNAITNVTKVTVNSSFFAKEGSSIFKRESNAAVYEEDKADRVTFRETKVRETSEMAIGGRDIFTGTPGATRQIVSTFEVKNSVTSSGCAPDRDKKIARVTIEELDEYDAESPAGANKAQAMYEANRLTRHQSPTIPTIVEVSESSVRTSPASTVESITNEVTPEPTAPPAKDSSWICPRCTLENQKWKITCEACHMWRPSPLDVSPENTGGTPSALKVPYYKPVLDTIALPGISKPAYKKTDKDSIAVAKPSDIKPVIKSAEPSKTDTEGNKIDEENAKPEDVRKARLAYFNKSNAPEEAALVKDTQTTSEIKPAQKNAEEERMMLREMLKEMKHSLPKRPKNKISSDDKTKTASAQLNAQADKKEDPEVKTGAIRKVPRAESSREKRYTVSSKGDLAEAYLVDSETRVEEIKVKKPCEKVSSASQTSAMVRQIVPTVKSPTGTTKEVIVPITVEEYTFDKDGKLQMSISKQARKIGTGTFELMRPRDFATIEAIKTGGISPPVHLYANIPQQGNAQSTSSVFTKPSTSKTVDEISPTHNTNDKEFHRQLSGPNPPDGLIETLFISWSDWQPFTSL</sequence>
<comment type="caution">
    <text evidence="7">The sequence shown here is derived from an EMBL/GenBank/DDBJ whole genome shotgun (WGS) entry which is preliminary data.</text>
</comment>
<feature type="region of interest" description="Disordered" evidence="5">
    <location>
        <begin position="1037"/>
        <end position="1073"/>
    </location>
</feature>
<dbReference type="EMBL" id="JBFDAA010000010">
    <property type="protein sequence ID" value="KAL1124364.1"/>
    <property type="molecule type" value="Genomic_DNA"/>
</dbReference>
<evidence type="ECO:0000256" key="2">
    <source>
        <dbReference type="ARBA" id="ARBA00022771"/>
    </source>
</evidence>
<organism evidence="7 8">
    <name type="scientific">Ranatra chinensis</name>
    <dbReference type="NCBI Taxonomy" id="642074"/>
    <lineage>
        <taxon>Eukaryota</taxon>
        <taxon>Metazoa</taxon>
        <taxon>Ecdysozoa</taxon>
        <taxon>Arthropoda</taxon>
        <taxon>Hexapoda</taxon>
        <taxon>Insecta</taxon>
        <taxon>Pterygota</taxon>
        <taxon>Neoptera</taxon>
        <taxon>Paraneoptera</taxon>
        <taxon>Hemiptera</taxon>
        <taxon>Heteroptera</taxon>
        <taxon>Panheteroptera</taxon>
        <taxon>Nepomorpha</taxon>
        <taxon>Nepidae</taxon>
        <taxon>Ranatrinae</taxon>
        <taxon>Ranatra</taxon>
    </lineage>
</organism>